<dbReference type="InterPro" id="IPR013083">
    <property type="entry name" value="Znf_RING/FYVE/PHD"/>
</dbReference>
<keyword evidence="3" id="KW-0863">Zinc-finger</keyword>
<evidence type="ECO:0000256" key="3">
    <source>
        <dbReference type="ARBA" id="ARBA00022771"/>
    </source>
</evidence>
<evidence type="ECO:0000256" key="4">
    <source>
        <dbReference type="ARBA" id="ARBA00022801"/>
    </source>
</evidence>
<evidence type="ECO:0000259" key="10">
    <source>
        <dbReference type="PROSITE" id="PS51192"/>
    </source>
</evidence>
<dbReference type="Pfam" id="PF25597">
    <property type="entry name" value="SH3_retrovirus"/>
    <property type="match status" value="1"/>
</dbReference>
<keyword evidence="1" id="KW-0479">Metal-binding</keyword>
<dbReference type="GO" id="GO:0003723">
    <property type="term" value="F:RNA binding"/>
    <property type="evidence" value="ECO:0007669"/>
    <property type="project" value="UniProtKB-KW"/>
</dbReference>
<keyword evidence="4" id="KW-0378">Hydrolase</keyword>
<dbReference type="PROSITE" id="PS51194">
    <property type="entry name" value="HELICASE_CTER"/>
    <property type="match status" value="1"/>
</dbReference>
<dbReference type="Pfam" id="PF00271">
    <property type="entry name" value="Helicase_C"/>
    <property type="match status" value="1"/>
</dbReference>
<comment type="caution">
    <text evidence="12">The sequence shown here is derived from an EMBL/GenBank/DDBJ whole genome shotgun (WGS) entry which is preliminary data.</text>
</comment>
<name>A0A9Q3CLK1_9BASI</name>
<dbReference type="InterPro" id="IPR001965">
    <property type="entry name" value="Znf_PHD"/>
</dbReference>
<dbReference type="Gene3D" id="3.30.420.10">
    <property type="entry name" value="Ribonuclease H-like superfamily/Ribonuclease H"/>
    <property type="match status" value="1"/>
</dbReference>
<dbReference type="Gene3D" id="3.40.50.300">
    <property type="entry name" value="P-loop containing nucleotide triphosphate hydrolases"/>
    <property type="match status" value="1"/>
</dbReference>
<dbReference type="InterPro" id="IPR049730">
    <property type="entry name" value="SNF2/RAD54-like_C"/>
</dbReference>
<evidence type="ECO:0000256" key="1">
    <source>
        <dbReference type="ARBA" id="ARBA00022723"/>
    </source>
</evidence>
<reference evidence="12" key="1">
    <citation type="submission" date="2021-03" db="EMBL/GenBank/DDBJ databases">
        <title>Draft genome sequence of rust myrtle Austropuccinia psidii MF-1, a brazilian biotype.</title>
        <authorList>
            <person name="Quecine M.C."/>
            <person name="Pachon D.M.R."/>
            <person name="Bonatelli M.L."/>
            <person name="Correr F.H."/>
            <person name="Franceschini L.M."/>
            <person name="Leite T.F."/>
            <person name="Margarido G.R.A."/>
            <person name="Almeida C.A."/>
            <person name="Ferrarezi J.A."/>
            <person name="Labate C.A."/>
        </authorList>
    </citation>
    <scope>NUCLEOTIDE SEQUENCE</scope>
    <source>
        <strain evidence="12">MF-1</strain>
    </source>
</reference>
<dbReference type="SUPFAM" id="SSF52540">
    <property type="entry name" value="P-loop containing nucleoside triphosphate hydrolases"/>
    <property type="match status" value="2"/>
</dbReference>
<evidence type="ECO:0000313" key="12">
    <source>
        <dbReference type="EMBL" id="MBW0486213.1"/>
    </source>
</evidence>
<evidence type="ECO:0000259" key="9">
    <source>
        <dbReference type="PROSITE" id="PS50994"/>
    </source>
</evidence>
<dbReference type="Pfam" id="PF13976">
    <property type="entry name" value="gag_pre-integrs"/>
    <property type="match status" value="1"/>
</dbReference>
<evidence type="ECO:0000259" key="11">
    <source>
        <dbReference type="PROSITE" id="PS51194"/>
    </source>
</evidence>
<evidence type="ECO:0000256" key="6">
    <source>
        <dbReference type="ARBA" id="ARBA00022840"/>
    </source>
</evidence>
<dbReference type="GO" id="GO:0005524">
    <property type="term" value="F:ATP binding"/>
    <property type="evidence" value="ECO:0007669"/>
    <property type="project" value="InterPro"/>
</dbReference>
<dbReference type="Pfam" id="PF07727">
    <property type="entry name" value="RVT_2"/>
    <property type="match status" value="1"/>
</dbReference>
<dbReference type="InterPro" id="IPR011011">
    <property type="entry name" value="Znf_FYVE_PHD"/>
</dbReference>
<dbReference type="CDD" id="cd09272">
    <property type="entry name" value="RNase_HI_RT_Ty1"/>
    <property type="match status" value="1"/>
</dbReference>
<dbReference type="InterPro" id="IPR000330">
    <property type="entry name" value="SNF2_N"/>
</dbReference>
<dbReference type="SUPFAM" id="SSF57903">
    <property type="entry name" value="FYVE/PHD zinc finger"/>
    <property type="match status" value="1"/>
</dbReference>
<evidence type="ECO:0000256" key="2">
    <source>
        <dbReference type="ARBA" id="ARBA00022741"/>
    </source>
</evidence>
<keyword evidence="2" id="KW-0547">Nucleotide-binding</keyword>
<dbReference type="PROSITE" id="PS51192">
    <property type="entry name" value="HELICASE_ATP_BIND_1"/>
    <property type="match status" value="1"/>
</dbReference>
<feature type="domain" description="Helicase C-terminal" evidence="11">
    <location>
        <begin position="1743"/>
        <end position="1917"/>
    </location>
</feature>
<dbReference type="CDD" id="cd17919">
    <property type="entry name" value="DEXHc_Snf"/>
    <property type="match status" value="1"/>
</dbReference>
<feature type="region of interest" description="Disordered" evidence="8">
    <location>
        <begin position="1258"/>
        <end position="1298"/>
    </location>
</feature>
<dbReference type="SMART" id="SM00490">
    <property type="entry name" value="HELICc"/>
    <property type="match status" value="1"/>
</dbReference>
<keyword evidence="5" id="KW-0862">Zinc</keyword>
<dbReference type="CDD" id="cd18793">
    <property type="entry name" value="SF2_C_SNF"/>
    <property type="match status" value="1"/>
</dbReference>
<dbReference type="SUPFAM" id="SSF53098">
    <property type="entry name" value="Ribonuclease H-like"/>
    <property type="match status" value="1"/>
</dbReference>
<dbReference type="InterPro" id="IPR027417">
    <property type="entry name" value="P-loop_NTPase"/>
</dbReference>
<sequence>MGPDAIAGSAAQKNGIPILCENNYSEWDAAIRAFFLYIGFLDYVDGDINPPSELNSEIFFKYKEMKQKAAGVICQSLNTNNRAKFLTKENEKNPLELYAAISSYYQSSQSKNQARIFCTLLVVKCKDKELEKFISEIRIQLMNLNSVWIHKKADSASTNKETTFEESYSSSEDIPVVRYSKAFVTQCNSENLNPYLDTAASSHMVGDRRAFMTYTEKDMSVETANDSQTPVLGHGKVQFLSNRKVVSLHCLHVPDLAETLVSMGKLWKAGFTILKTSQSSFSVKRHKSVLMNRKVNNNLFVLDMKIHFPKSTVASMIKAPDLLHKRTGHPGNEVLKRMYPGVKIPEFCEACALSNIGGGNYYLKLTDDFSRFKSIYILNKKSDTGAAIRDYVNEVERKNGNCVKVLVSDNGGEYLDSELQEFLVKKGIKMQCTAPYSPKQNPISERGNRYTSEKARTLLFTLNLPANFWGEAVITGTFLENVTPCSSINNKTPFELWNSHKFNLSRLRTFGCRCYVNIPKALRKGKFEPTSRKGIFLGYDSDKHNWQIMLENGKVIKCHDVIFDEHIFPGPPVNKKEHQDLIQYSDHCSVTGIIDHEHISQIESSSNNDDSNSTNNRPAIIPTTKPGWDYKLTSNQAPKDILADINESNILSSKRRAHAAVQSINSNSKNPASWKEAMSHPDKSLWVEALKNELNNLISRGVFIETTLPKGSKPVGNSVQFKRKFDSNGKLIKNKIWICAQGFSQKHGVDYNDTFSPTGKFSSLHCLLAVAAHKGLEIHHMDAVAAFLNPTLEEEIYMTIPNFLLACSPDKVWQLKKPLYGLKQSSQYWYLELTSFFKSIKLFPRKADPCLFISNDVGWECFVHIHVDDMTIVSNKIEKFKSLIVERFEMEDLGPANFVLGIKLTRSKATKEIFLSQSSYIKELLHEYDMSDCKTVATPMVANSRVLAASDDDHQRFLSLNKNYRQAIGKISYLQVATRPDLAFVTSQLSQFLEKPGYSHWIAFKHLLQYLAGTLSGRHGYLTMIGNSCINWKSRKQNTVSTSSCEAEYKAQYEGAKDLLWLARLLVELGISVPLPLQLFGDNQGAISLAKNPQVNKRSKHFDVIFHWIQEKTANNMVKVDYIATQKMLADGLTKALARPSHTNFLKNIGLVRNPLRRGAPITPVNIILGIVIGMVVNIKESMGCLLFTHRLTFFHSYHTYSQAEFRHVLHALSSTGSNLFTSIHPSFPGRFRIRSHLLSDFTMLIEIDNVKKRKLDQLSDNDDHDPMEKTTATTISSASTSSPPSKRLRPRKNVSYRPILKSNKRKIQFNHQKNKIINQNQINKIKIQELFKLRKDLNETRKKNFLKAHKDLFLSLLPNSQHYHFIQFINQNENPQDISKLDSMTQPSSIKGQMKPYQVIGLQFLLNLHFNAISGILADEMGLGKTLQTLALLAHLKQINQLYTPNLIICPLSVLSSWVAEIKRWTNLTFAAFRGSKTNRTALKKSLLGLGTDGRDGNNFDLLVVTYESFLLENSWFKHRHWGYVILDEGHRIKTPNTLISNALQSIQSTNRLILTGTPIQNNLIELWALFHWLMPDIFTKNTLERFRNAFDLTNGTYDHQFFDSSQRLLKLIMLRRTKESVKSQLTVPPRQEITLYVPMSNCQRFWTKRLILKCDESSLHDIFNTQNNQQLTSNRRLSAPIQYALQAEASNNVSNQSYKNLMNLLMQLRKICNHPYLMPNSEPEPFEIAEHIVEASSKLVMLDKIFKSELPKGKRFLIFSGFTSMLNILEDFLKLRSIEFLRLDGSTPVARRNLAIRIFQQTGPVFSNESQSAKVVPIFLISTKAGGLGINLTAADNVIMYDSSWNPQTDIQAIARAHRIGQTKNVTVYRLVCAESVEQQMMGRLRKKLYLSLKIMDDQVNNSIEGINASNQENDLDQMNSMSSQDLCSILRAGTASALHKHWGKADLEDEDERSGYNEFLNASFEQIVERAKEFQRAEIIKAELDRNSNSDQVVSKSDQEMLQKIEDEEMELLKGIEVVRTRIFEGKIYEIDNEVSDKWRTALQTSKRVSKSTTTIVDGHIVQSESITNGRWQAVKTITSDPIALSKLQTQKRIKKHFDHEESCLACHEGGQLYLCNFCPRVAHYQCLGYSTSDLKKMVIFKCSQHNCVTCHRTCEESGGMLYRCQTCPDAYCEDCLSDDKFYSIGDELPEFMILNYGAALQVHYIRCVECLKHFEKFPETLKIWDQESARVKSLLDNQKQIVILD</sequence>
<organism evidence="12 13">
    <name type="scientific">Austropuccinia psidii MF-1</name>
    <dbReference type="NCBI Taxonomy" id="1389203"/>
    <lineage>
        <taxon>Eukaryota</taxon>
        <taxon>Fungi</taxon>
        <taxon>Dikarya</taxon>
        <taxon>Basidiomycota</taxon>
        <taxon>Pucciniomycotina</taxon>
        <taxon>Pucciniomycetes</taxon>
        <taxon>Pucciniales</taxon>
        <taxon>Sphaerophragmiaceae</taxon>
        <taxon>Austropuccinia</taxon>
    </lineage>
</organism>
<feature type="domain" description="Helicase ATP-binding" evidence="10">
    <location>
        <begin position="1407"/>
        <end position="1578"/>
    </location>
</feature>
<evidence type="ECO:0000256" key="5">
    <source>
        <dbReference type="ARBA" id="ARBA00022833"/>
    </source>
</evidence>
<dbReference type="OrthoDB" id="448448at2759"/>
<dbReference type="InterPro" id="IPR057670">
    <property type="entry name" value="SH3_retrovirus"/>
</dbReference>
<dbReference type="GO" id="GO:0008270">
    <property type="term" value="F:zinc ion binding"/>
    <property type="evidence" value="ECO:0007669"/>
    <property type="project" value="UniProtKB-KW"/>
</dbReference>
<dbReference type="GO" id="GO:0015074">
    <property type="term" value="P:DNA integration"/>
    <property type="evidence" value="ECO:0007669"/>
    <property type="project" value="InterPro"/>
</dbReference>
<dbReference type="SMART" id="SM00487">
    <property type="entry name" value="DEXDc"/>
    <property type="match status" value="1"/>
</dbReference>
<dbReference type="Pfam" id="PF00665">
    <property type="entry name" value="rve"/>
    <property type="match status" value="1"/>
</dbReference>
<protein>
    <submittedName>
        <fullName evidence="12">Uncharacterized protein</fullName>
    </submittedName>
</protein>
<feature type="compositionally biased region" description="Low complexity" evidence="8">
    <location>
        <begin position="604"/>
        <end position="616"/>
    </location>
</feature>
<dbReference type="PANTHER" id="PTHR10799">
    <property type="entry name" value="SNF2/RAD54 HELICASE FAMILY"/>
    <property type="match status" value="1"/>
</dbReference>
<feature type="compositionally biased region" description="Low complexity" evidence="8">
    <location>
        <begin position="1271"/>
        <end position="1286"/>
    </location>
</feature>
<gene>
    <name evidence="12" type="ORF">O181_025928</name>
</gene>
<keyword evidence="6" id="KW-0067">ATP-binding</keyword>
<keyword evidence="13" id="KW-1185">Reference proteome</keyword>
<dbReference type="InterPro" id="IPR012337">
    <property type="entry name" value="RNaseH-like_sf"/>
</dbReference>
<dbReference type="Gene3D" id="3.40.50.10810">
    <property type="entry name" value="Tandem AAA-ATPase domain"/>
    <property type="match status" value="1"/>
</dbReference>
<dbReference type="GO" id="GO:0016787">
    <property type="term" value="F:hydrolase activity"/>
    <property type="evidence" value="ECO:0007669"/>
    <property type="project" value="UniProtKB-KW"/>
</dbReference>
<proteinExistence type="predicted"/>
<dbReference type="InterPro" id="IPR001584">
    <property type="entry name" value="Integrase_cat-core"/>
</dbReference>
<dbReference type="Pfam" id="PF22936">
    <property type="entry name" value="Pol_BBD"/>
    <property type="match status" value="1"/>
</dbReference>
<dbReference type="InterPro" id="IPR025724">
    <property type="entry name" value="GAG-pre-integrase_dom"/>
</dbReference>
<evidence type="ECO:0000256" key="7">
    <source>
        <dbReference type="ARBA" id="ARBA00022884"/>
    </source>
</evidence>
<dbReference type="FunFam" id="3.40.50.10810:FF:000114">
    <property type="entry name" value="DNA repair protein rad8"/>
    <property type="match status" value="1"/>
</dbReference>
<accession>A0A9Q3CLK1</accession>
<evidence type="ECO:0000256" key="8">
    <source>
        <dbReference type="SAM" id="MobiDB-lite"/>
    </source>
</evidence>
<dbReference type="InterPro" id="IPR036397">
    <property type="entry name" value="RNaseH_sf"/>
</dbReference>
<dbReference type="Proteomes" id="UP000765509">
    <property type="component" value="Unassembled WGS sequence"/>
</dbReference>
<dbReference type="Gene3D" id="3.30.40.10">
    <property type="entry name" value="Zinc/RING finger domain, C3HC4 (zinc finger)"/>
    <property type="match status" value="1"/>
</dbReference>
<dbReference type="PROSITE" id="PS50994">
    <property type="entry name" value="INTEGRASE"/>
    <property type="match status" value="1"/>
</dbReference>
<feature type="region of interest" description="Disordered" evidence="8">
    <location>
        <begin position="602"/>
        <end position="624"/>
    </location>
</feature>
<evidence type="ECO:0000313" key="13">
    <source>
        <dbReference type="Proteomes" id="UP000765509"/>
    </source>
</evidence>
<dbReference type="InterPro" id="IPR001650">
    <property type="entry name" value="Helicase_C-like"/>
</dbReference>
<dbReference type="InterPro" id="IPR014001">
    <property type="entry name" value="Helicase_ATP-bd"/>
</dbReference>
<keyword evidence="7" id="KW-0694">RNA-binding</keyword>
<dbReference type="InterPro" id="IPR038718">
    <property type="entry name" value="SNF2-like_sf"/>
</dbReference>
<dbReference type="InterPro" id="IPR054722">
    <property type="entry name" value="PolX-like_BBD"/>
</dbReference>
<dbReference type="Pfam" id="PF00176">
    <property type="entry name" value="SNF2-rel_dom"/>
    <property type="match status" value="1"/>
</dbReference>
<dbReference type="GO" id="GO:0005634">
    <property type="term" value="C:nucleus"/>
    <property type="evidence" value="ECO:0007669"/>
    <property type="project" value="UniProtKB-ARBA"/>
</dbReference>
<dbReference type="EMBL" id="AVOT02008537">
    <property type="protein sequence ID" value="MBW0486213.1"/>
    <property type="molecule type" value="Genomic_DNA"/>
</dbReference>
<dbReference type="SMART" id="SM00249">
    <property type="entry name" value="PHD"/>
    <property type="match status" value="2"/>
</dbReference>
<dbReference type="InterPro" id="IPR013103">
    <property type="entry name" value="RVT_2"/>
</dbReference>
<feature type="domain" description="Integrase catalytic" evidence="9">
    <location>
        <begin position="326"/>
        <end position="501"/>
    </location>
</feature>